<gene>
    <name evidence="9" type="ORF">SAMN05192579_11318</name>
</gene>
<dbReference type="InterPro" id="IPR031338">
    <property type="entry name" value="KDPG/KHG_AS_2"/>
</dbReference>
<evidence type="ECO:0000256" key="5">
    <source>
        <dbReference type="ARBA" id="ARBA00013063"/>
    </source>
</evidence>
<dbReference type="PROSITE" id="PS00160">
    <property type="entry name" value="ALDOLASE_KDPG_KHG_2"/>
    <property type="match status" value="1"/>
</dbReference>
<keyword evidence="7" id="KW-0704">Schiff base</keyword>
<evidence type="ECO:0000256" key="2">
    <source>
        <dbReference type="ARBA" id="ARBA00004736"/>
    </source>
</evidence>
<keyword evidence="10" id="KW-1185">Reference proteome</keyword>
<keyword evidence="8" id="KW-0119">Carbohydrate metabolism</keyword>
<dbReference type="Gene3D" id="3.20.20.70">
    <property type="entry name" value="Aldolase class I"/>
    <property type="match status" value="1"/>
</dbReference>
<dbReference type="NCBIfam" id="NF004325">
    <property type="entry name" value="PRK05718.1"/>
    <property type="match status" value="1"/>
</dbReference>
<dbReference type="PROSITE" id="PS00159">
    <property type="entry name" value="ALDOLASE_KDPG_KHG_1"/>
    <property type="match status" value="1"/>
</dbReference>
<dbReference type="Proteomes" id="UP000198725">
    <property type="component" value="Unassembled WGS sequence"/>
</dbReference>
<dbReference type="Pfam" id="PF01081">
    <property type="entry name" value="Aldolase"/>
    <property type="match status" value="1"/>
</dbReference>
<dbReference type="RefSeq" id="WP_092704589.1">
    <property type="nucleotide sequence ID" value="NZ_FOSR01000013.1"/>
</dbReference>
<evidence type="ECO:0000313" key="9">
    <source>
        <dbReference type="EMBL" id="SFL06240.1"/>
    </source>
</evidence>
<evidence type="ECO:0000256" key="1">
    <source>
        <dbReference type="ARBA" id="ARBA00000654"/>
    </source>
</evidence>
<evidence type="ECO:0000256" key="3">
    <source>
        <dbReference type="ARBA" id="ARBA00006906"/>
    </source>
</evidence>
<dbReference type="InterPro" id="IPR031337">
    <property type="entry name" value="KDPG/KHG_AS_1"/>
</dbReference>
<comment type="pathway">
    <text evidence="2">Carbohydrate acid metabolism; 2-dehydro-3-deoxy-D-gluconate degradation; D-glyceraldehyde 3-phosphate and pyruvate from 2-dehydro-3-deoxy-D-gluconate: step 2/2.</text>
</comment>
<name>A0A1I4EMC9_9GAMM</name>
<dbReference type="SUPFAM" id="SSF51569">
    <property type="entry name" value="Aldolase"/>
    <property type="match status" value="1"/>
</dbReference>
<reference evidence="10" key="1">
    <citation type="submission" date="2016-10" db="EMBL/GenBank/DDBJ databases">
        <authorList>
            <person name="Varghese N."/>
            <person name="Submissions S."/>
        </authorList>
    </citation>
    <scope>NUCLEOTIDE SEQUENCE [LARGE SCALE GENOMIC DNA]</scope>
    <source>
        <strain evidence="10">MO64</strain>
    </source>
</reference>
<comment type="catalytic activity">
    <reaction evidence="1">
        <text>2-dehydro-3-deoxy-6-phospho-D-gluconate = D-glyceraldehyde 3-phosphate + pyruvate</text>
        <dbReference type="Rhea" id="RHEA:17089"/>
        <dbReference type="ChEBI" id="CHEBI:15361"/>
        <dbReference type="ChEBI" id="CHEBI:57569"/>
        <dbReference type="ChEBI" id="CHEBI:59776"/>
        <dbReference type="EC" id="4.1.2.14"/>
    </reaction>
</comment>
<comment type="similarity">
    <text evidence="3">Belongs to the KHG/KDPG aldolase family.</text>
</comment>
<dbReference type="PANTHER" id="PTHR30246:SF1">
    <property type="entry name" value="2-DEHYDRO-3-DEOXY-6-PHOSPHOGALACTONATE ALDOLASE-RELATED"/>
    <property type="match status" value="1"/>
</dbReference>
<evidence type="ECO:0000256" key="4">
    <source>
        <dbReference type="ARBA" id="ARBA00011233"/>
    </source>
</evidence>
<evidence type="ECO:0000256" key="8">
    <source>
        <dbReference type="ARBA" id="ARBA00023277"/>
    </source>
</evidence>
<dbReference type="AlphaFoldDB" id="A0A1I4EMC9"/>
<dbReference type="EMBL" id="FOSR01000013">
    <property type="protein sequence ID" value="SFL06240.1"/>
    <property type="molecule type" value="Genomic_DNA"/>
</dbReference>
<evidence type="ECO:0000256" key="7">
    <source>
        <dbReference type="ARBA" id="ARBA00023270"/>
    </source>
</evidence>
<evidence type="ECO:0000256" key="6">
    <source>
        <dbReference type="ARBA" id="ARBA00023239"/>
    </source>
</evidence>
<proteinExistence type="inferred from homology"/>
<evidence type="ECO:0000313" key="10">
    <source>
        <dbReference type="Proteomes" id="UP000198725"/>
    </source>
</evidence>
<dbReference type="EC" id="4.1.2.14" evidence="5"/>
<sequence length="217" mass="22381">MTPQETKQQQLAEILALAPVVPVVIIDELVHAVPMARALVAGGIRSIEVTLRTPVALDAIRAIAAEVEGAVVGVGTVLDGYQLEAARAAGARFAVSPGASPKLLDAADAGELPLLPGVATAGEAMSLLERGYRHLKLFPAVPVGGHKLLGAWASPLPQIRFCPTGGISLSSAPDFLALPNVACVGGSWLTPKDKLKAGDWAGIELLAREAAALRTNR</sequence>
<dbReference type="GO" id="GO:0008675">
    <property type="term" value="F:2-dehydro-3-deoxy-phosphogluconate aldolase activity"/>
    <property type="evidence" value="ECO:0007669"/>
    <property type="project" value="UniProtKB-EC"/>
</dbReference>
<dbReference type="NCBIfam" id="TIGR01182">
    <property type="entry name" value="eda"/>
    <property type="match status" value="1"/>
</dbReference>
<dbReference type="InterPro" id="IPR000887">
    <property type="entry name" value="Aldlse_KDPG_KHG"/>
</dbReference>
<protein>
    <recommendedName>
        <fullName evidence="5">2-dehydro-3-deoxy-phosphogluconate aldolase</fullName>
        <ecNumber evidence="5">4.1.2.14</ecNumber>
    </recommendedName>
</protein>
<comment type="subunit">
    <text evidence="4">Homotrimer.</text>
</comment>
<accession>A0A1I4EMC9</accession>
<dbReference type="PANTHER" id="PTHR30246">
    <property type="entry name" value="2-KETO-3-DEOXY-6-PHOSPHOGLUCONATE ALDOLASE"/>
    <property type="match status" value="1"/>
</dbReference>
<keyword evidence="6" id="KW-0456">Lyase</keyword>
<organism evidence="9 10">
    <name type="scientific">Rhodanobacter glycinis</name>
    <dbReference type="NCBI Taxonomy" id="582702"/>
    <lineage>
        <taxon>Bacteria</taxon>
        <taxon>Pseudomonadati</taxon>
        <taxon>Pseudomonadota</taxon>
        <taxon>Gammaproteobacteria</taxon>
        <taxon>Lysobacterales</taxon>
        <taxon>Rhodanobacteraceae</taxon>
        <taxon>Rhodanobacter</taxon>
    </lineage>
</organism>
<dbReference type="CDD" id="cd00452">
    <property type="entry name" value="KDPG_aldolase"/>
    <property type="match status" value="1"/>
</dbReference>
<dbReference type="InterPro" id="IPR013785">
    <property type="entry name" value="Aldolase_TIM"/>
</dbReference>